<dbReference type="GO" id="GO:0003677">
    <property type="term" value="F:DNA binding"/>
    <property type="evidence" value="ECO:0007669"/>
    <property type="project" value="InterPro"/>
</dbReference>
<name>A0A1J0GEA0_9CLOT</name>
<dbReference type="Proteomes" id="UP000182569">
    <property type="component" value="Chromosome"/>
</dbReference>
<dbReference type="STRING" id="1552.A7L45_06220"/>
<proteinExistence type="predicted"/>
<accession>A0A1J0GEA0</accession>
<reference evidence="4" key="1">
    <citation type="journal article" date="2016" name="Front. Microbiol.">
        <title>Complete Genome Sequence of Clostridium estertheticum DSM 8809, a Microbe Identified in Spoiled Vacuum Packed Beef.</title>
        <authorList>
            <person name="Yu Z."/>
            <person name="Gunn L."/>
            <person name="Brennan E."/>
            <person name="Reid R."/>
            <person name="Wall P.G."/>
            <person name="Gaora O.P."/>
            <person name="Hurley D."/>
            <person name="Bolton D."/>
            <person name="Fanning S."/>
        </authorList>
    </citation>
    <scope>NUCLEOTIDE SEQUENCE [LARGE SCALE GENOMIC DNA]</scope>
    <source>
        <strain evidence="4">DSM 8809</strain>
    </source>
</reference>
<feature type="domain" description="PBP" evidence="1">
    <location>
        <begin position="104"/>
        <end position="294"/>
    </location>
</feature>
<evidence type="ECO:0000313" key="3">
    <source>
        <dbReference type="EMBL" id="APC39690.1"/>
    </source>
</evidence>
<dbReference type="KEGG" id="ceu:A7L45_06220"/>
<sequence length="321" mass="36371">MEKYSALTPIEVAEILKISKNTVYELVKRGELNSYKVGNKLRIEMKDIEEYKNKSKRLQNTKQSNDEGINSYNSIESQYGLEKIQKNYGFVICGQDIMLDILSRHLQQHTKGFQALRSYIGSYDGLYALYHGNVQIATSHLWDGDTGQYNVPYVKRMLPGIPAIIVHLANRMQGFYVQKGNPKEVKGWEDLKRSEIIIINREIGSGTRVLLDEHLKKLGIDGNNLSGYDRECFSHLAVASTVARGGADIAIGNEKACQQVNEIDFIPLQTESYDLVIKKEDLDKPRFQAVFQIIRSKEFKLELEGIGGYDLKDIGVITAET</sequence>
<dbReference type="InterPro" id="IPR041657">
    <property type="entry name" value="HTH_17"/>
</dbReference>
<feature type="domain" description="Helix-turn-helix" evidence="2">
    <location>
        <begin position="7"/>
        <end position="54"/>
    </location>
</feature>
<dbReference type="InterPro" id="IPR010093">
    <property type="entry name" value="SinI_DNA-bd"/>
</dbReference>
<evidence type="ECO:0000259" key="1">
    <source>
        <dbReference type="Pfam" id="PF12727"/>
    </source>
</evidence>
<evidence type="ECO:0000313" key="4">
    <source>
        <dbReference type="Proteomes" id="UP000182569"/>
    </source>
</evidence>
<dbReference type="PANTHER" id="PTHR38431:SF1">
    <property type="entry name" value="BLL2305 PROTEIN"/>
    <property type="match status" value="1"/>
</dbReference>
<dbReference type="Pfam" id="PF12728">
    <property type="entry name" value="HTH_17"/>
    <property type="match status" value="1"/>
</dbReference>
<dbReference type="Pfam" id="PF12727">
    <property type="entry name" value="PBP_like"/>
    <property type="match status" value="1"/>
</dbReference>
<dbReference type="SUPFAM" id="SSF53850">
    <property type="entry name" value="Periplasmic binding protein-like II"/>
    <property type="match status" value="1"/>
</dbReference>
<evidence type="ECO:0000259" key="2">
    <source>
        <dbReference type="Pfam" id="PF12728"/>
    </source>
</evidence>
<keyword evidence="4" id="KW-1185">Reference proteome</keyword>
<dbReference type="OrthoDB" id="9804758at2"/>
<dbReference type="GeneID" id="83591989"/>
<dbReference type="NCBIfam" id="TIGR01764">
    <property type="entry name" value="excise"/>
    <property type="match status" value="1"/>
</dbReference>
<dbReference type="PANTHER" id="PTHR38431">
    <property type="entry name" value="BLL2305 PROTEIN"/>
    <property type="match status" value="1"/>
</dbReference>
<protein>
    <submittedName>
        <fullName evidence="3">Excisionase</fullName>
    </submittedName>
</protein>
<dbReference type="EMBL" id="CP015756">
    <property type="protein sequence ID" value="APC39690.1"/>
    <property type="molecule type" value="Genomic_DNA"/>
</dbReference>
<organism evidence="3 4">
    <name type="scientific">Clostridium estertheticum subsp. estertheticum</name>
    <dbReference type="NCBI Taxonomy" id="1552"/>
    <lineage>
        <taxon>Bacteria</taxon>
        <taxon>Bacillati</taxon>
        <taxon>Bacillota</taxon>
        <taxon>Clostridia</taxon>
        <taxon>Eubacteriales</taxon>
        <taxon>Clostridiaceae</taxon>
        <taxon>Clostridium</taxon>
    </lineage>
</organism>
<dbReference type="RefSeq" id="WP_071611983.1">
    <property type="nucleotide sequence ID" value="NZ_CP015756.1"/>
</dbReference>
<dbReference type="Gene3D" id="3.40.190.10">
    <property type="entry name" value="Periplasmic binding protein-like II"/>
    <property type="match status" value="1"/>
</dbReference>
<dbReference type="InterPro" id="IPR024370">
    <property type="entry name" value="PBP_domain"/>
</dbReference>
<dbReference type="AlphaFoldDB" id="A0A1J0GEA0"/>
<gene>
    <name evidence="3" type="ORF">A7L45_06220</name>
</gene>